<reference evidence="1" key="1">
    <citation type="submission" date="2014-11" db="EMBL/GenBank/DDBJ databases">
        <authorList>
            <person name="Amaro Gonzalez C."/>
        </authorList>
    </citation>
    <scope>NUCLEOTIDE SEQUENCE</scope>
</reference>
<accession>A0A0E9UEZ9</accession>
<reference evidence="1" key="2">
    <citation type="journal article" date="2015" name="Fish Shellfish Immunol.">
        <title>Early steps in the European eel (Anguilla anguilla)-Vibrio vulnificus interaction in the gills: Role of the RtxA13 toxin.</title>
        <authorList>
            <person name="Callol A."/>
            <person name="Pajuelo D."/>
            <person name="Ebbesson L."/>
            <person name="Teles M."/>
            <person name="MacKenzie S."/>
            <person name="Amaro C."/>
        </authorList>
    </citation>
    <scope>NUCLEOTIDE SEQUENCE</scope>
</reference>
<name>A0A0E9UEZ9_ANGAN</name>
<protein>
    <submittedName>
        <fullName evidence="1">Uncharacterized protein</fullName>
    </submittedName>
</protein>
<evidence type="ECO:0000313" key="1">
    <source>
        <dbReference type="EMBL" id="JAH63780.1"/>
    </source>
</evidence>
<dbReference type="EMBL" id="GBXM01044797">
    <property type="protein sequence ID" value="JAH63780.1"/>
    <property type="molecule type" value="Transcribed_RNA"/>
</dbReference>
<sequence length="37" mass="4016">MVFTAPSKSLPSPSASVKHFRSLAETGVFVFDFIVSK</sequence>
<dbReference type="AlphaFoldDB" id="A0A0E9UEZ9"/>
<proteinExistence type="predicted"/>
<organism evidence="1">
    <name type="scientific">Anguilla anguilla</name>
    <name type="common">European freshwater eel</name>
    <name type="synonym">Muraena anguilla</name>
    <dbReference type="NCBI Taxonomy" id="7936"/>
    <lineage>
        <taxon>Eukaryota</taxon>
        <taxon>Metazoa</taxon>
        <taxon>Chordata</taxon>
        <taxon>Craniata</taxon>
        <taxon>Vertebrata</taxon>
        <taxon>Euteleostomi</taxon>
        <taxon>Actinopterygii</taxon>
        <taxon>Neopterygii</taxon>
        <taxon>Teleostei</taxon>
        <taxon>Anguilliformes</taxon>
        <taxon>Anguillidae</taxon>
        <taxon>Anguilla</taxon>
    </lineage>
</organism>